<feature type="compositionally biased region" description="Basic and acidic residues" evidence="1">
    <location>
        <begin position="42"/>
        <end position="53"/>
    </location>
</feature>
<accession>A0A6J4LWK5</accession>
<feature type="compositionally biased region" description="Basic residues" evidence="1">
    <location>
        <begin position="79"/>
        <end position="97"/>
    </location>
</feature>
<feature type="compositionally biased region" description="Basic residues" evidence="1">
    <location>
        <begin position="179"/>
        <end position="193"/>
    </location>
</feature>
<proteinExistence type="predicted"/>
<feature type="compositionally biased region" description="Basic residues" evidence="1">
    <location>
        <begin position="109"/>
        <end position="123"/>
    </location>
</feature>
<feature type="compositionally biased region" description="Basic and acidic residues" evidence="1">
    <location>
        <begin position="1"/>
        <end position="31"/>
    </location>
</feature>
<feature type="compositionally biased region" description="Basic and acidic residues" evidence="1">
    <location>
        <begin position="63"/>
        <end position="78"/>
    </location>
</feature>
<dbReference type="AlphaFoldDB" id="A0A6J4LWK5"/>
<feature type="compositionally biased region" description="Basic residues" evidence="1">
    <location>
        <begin position="262"/>
        <end position="295"/>
    </location>
</feature>
<gene>
    <name evidence="2" type="ORF">AVDCRST_MAG48-3797</name>
</gene>
<feature type="compositionally biased region" description="Low complexity" evidence="1">
    <location>
        <begin position="98"/>
        <end position="108"/>
    </location>
</feature>
<sequence length="342" mass="39429">DRHGDRPHFVPRPRRGEPRQRRGRLAEEPVRPLHPARSAAGGHDHPRLGVLERHQHHQPAAADVDHRRRGDGRADRRPDRRHRHQRRLGPRAGRRRLGGSLRRPVGAARARRGHRHRRHRRGRERLARGLPRPRAVHRHPGHAGPGPRPRLRLRQRHPDQPAGGAGLRRPGAGDGPRHPGARPHLARRGRPHRLPALPHGLGPARLRHRLQHQRGPQLRHPGEDHPVVGLHPGRPARRPRRLDLPGPVRQRHLDRRQPAGARGHRGRRHRRRPAGRRLRQGVRRRRRHDHLRRHREPAVAAQRVDLPPGRLPRRADPGGRHGGHRAVRPQAPVRLDHPRRQV</sequence>
<feature type="region of interest" description="Disordered" evidence="1">
    <location>
        <begin position="1"/>
        <end position="342"/>
    </location>
</feature>
<organism evidence="2">
    <name type="scientific">uncultured Friedmanniella sp</name>
    <dbReference type="NCBI Taxonomy" id="335381"/>
    <lineage>
        <taxon>Bacteria</taxon>
        <taxon>Bacillati</taxon>
        <taxon>Actinomycetota</taxon>
        <taxon>Actinomycetes</taxon>
        <taxon>Propionibacteriales</taxon>
        <taxon>Nocardioidaceae</taxon>
        <taxon>Friedmanniella</taxon>
        <taxon>environmental samples</taxon>
    </lineage>
</organism>
<evidence type="ECO:0000256" key="1">
    <source>
        <dbReference type="SAM" id="MobiDB-lite"/>
    </source>
</evidence>
<name>A0A6J4LWK5_9ACTN</name>
<dbReference type="EMBL" id="CADCTS010000530">
    <property type="protein sequence ID" value="CAA9343486.1"/>
    <property type="molecule type" value="Genomic_DNA"/>
</dbReference>
<reference evidence="2" key="1">
    <citation type="submission" date="2020-02" db="EMBL/GenBank/DDBJ databases">
        <authorList>
            <person name="Meier V. D."/>
        </authorList>
    </citation>
    <scope>NUCLEOTIDE SEQUENCE</scope>
    <source>
        <strain evidence="2">AVDCRST_MAG48</strain>
    </source>
</reference>
<evidence type="ECO:0000313" key="2">
    <source>
        <dbReference type="EMBL" id="CAA9343486.1"/>
    </source>
</evidence>
<protein>
    <submittedName>
        <fullName evidence="2">Uncharacterized protein</fullName>
    </submittedName>
</protein>
<feature type="non-terminal residue" evidence="2">
    <location>
        <position position="342"/>
    </location>
</feature>
<feature type="non-terminal residue" evidence="2">
    <location>
        <position position="1"/>
    </location>
</feature>